<feature type="compositionally biased region" description="Polar residues" evidence="1">
    <location>
        <begin position="520"/>
        <end position="533"/>
    </location>
</feature>
<protein>
    <submittedName>
        <fullName evidence="2">Uncharacterized protein</fullName>
    </submittedName>
</protein>
<feature type="compositionally biased region" description="Basic and acidic residues" evidence="1">
    <location>
        <begin position="58"/>
        <end position="69"/>
    </location>
</feature>
<name>A0ABD2WW44_9HYME</name>
<feature type="compositionally biased region" description="Basic and acidic residues" evidence="1">
    <location>
        <begin position="503"/>
        <end position="513"/>
    </location>
</feature>
<feature type="compositionally biased region" description="Polar residues" evidence="1">
    <location>
        <begin position="451"/>
        <end position="500"/>
    </location>
</feature>
<feature type="region of interest" description="Disordered" evidence="1">
    <location>
        <begin position="1"/>
        <end position="119"/>
    </location>
</feature>
<sequence length="533" mass="59853">MFNMNRNWKQATKEVPESPNLFDDDDLDASSSDEIKVIKSGGSQTKAGHSTPIQNRLNKPDSESPDLHYNDSPIEPLTQHPPNEVGWDYNRPKDDSNSPDSKDISQTPKRSFLLAKKRNSNSPLIHKPMKKLMQEEQKVYIADFVAQLQAIQSNVKTVETKCNETQSAVDDAESQLIIETHSQPSDDSIRLQLQVSAIESPKNVDKSPELCKGIRKNLHSALCDDSMEDMMVICSQQIEEKEFGQEKNCVSKKSGHSSERINSSNLSLLKNVSSKTDSKSLEVPDDSFDNIFLEINDEDIIKSKETKPEINVIDTSNKTLSKSSNSTVNSATSSKVGTTNKFFVSKNLENVETSKTKTTSIYSYSKHKTTSKVVVQDKICNANASFGYLNKNTIHKNNSDSISKSPNIFDHDNNGKPKESKIFKAKSFTYYDLQSNKNSFMQQDEKIPRQHSMSSNISNYTRSDTNNSNSSYQDNRAWRRTQSGSSIMSRQSGVSQTLSTPEEIERKRQEAIMKRKAKLASQSLSNIGKSNKK</sequence>
<feature type="compositionally biased region" description="Basic and acidic residues" evidence="1">
    <location>
        <begin position="90"/>
        <end position="103"/>
    </location>
</feature>
<feature type="region of interest" description="Disordered" evidence="1">
    <location>
        <begin position="443"/>
        <end position="533"/>
    </location>
</feature>
<proteinExistence type="predicted"/>
<dbReference type="Proteomes" id="UP001627154">
    <property type="component" value="Unassembled WGS sequence"/>
</dbReference>
<dbReference type="EMBL" id="JBJJXI010000066">
    <property type="protein sequence ID" value="KAL3397329.1"/>
    <property type="molecule type" value="Genomic_DNA"/>
</dbReference>
<evidence type="ECO:0000313" key="2">
    <source>
        <dbReference type="EMBL" id="KAL3397329.1"/>
    </source>
</evidence>
<reference evidence="2 3" key="1">
    <citation type="journal article" date="2024" name="bioRxiv">
        <title>A reference genome for Trichogramma kaykai: A tiny desert-dwelling parasitoid wasp with competing sex-ratio distorters.</title>
        <authorList>
            <person name="Culotta J."/>
            <person name="Lindsey A.R."/>
        </authorList>
    </citation>
    <scope>NUCLEOTIDE SEQUENCE [LARGE SCALE GENOMIC DNA]</scope>
    <source>
        <strain evidence="2 3">KSX58</strain>
    </source>
</reference>
<dbReference type="AlphaFoldDB" id="A0ABD2WW44"/>
<gene>
    <name evidence="2" type="ORF">TKK_008895</name>
</gene>
<comment type="caution">
    <text evidence="2">The sequence shown here is derived from an EMBL/GenBank/DDBJ whole genome shotgun (WGS) entry which is preliminary data.</text>
</comment>
<accession>A0ABD2WW44</accession>
<feature type="compositionally biased region" description="Polar residues" evidence="1">
    <location>
        <begin position="41"/>
        <end position="57"/>
    </location>
</feature>
<organism evidence="2 3">
    <name type="scientific">Trichogramma kaykai</name>
    <dbReference type="NCBI Taxonomy" id="54128"/>
    <lineage>
        <taxon>Eukaryota</taxon>
        <taxon>Metazoa</taxon>
        <taxon>Ecdysozoa</taxon>
        <taxon>Arthropoda</taxon>
        <taxon>Hexapoda</taxon>
        <taxon>Insecta</taxon>
        <taxon>Pterygota</taxon>
        <taxon>Neoptera</taxon>
        <taxon>Endopterygota</taxon>
        <taxon>Hymenoptera</taxon>
        <taxon>Apocrita</taxon>
        <taxon>Proctotrupomorpha</taxon>
        <taxon>Chalcidoidea</taxon>
        <taxon>Trichogrammatidae</taxon>
        <taxon>Trichogramma</taxon>
    </lineage>
</organism>
<evidence type="ECO:0000256" key="1">
    <source>
        <dbReference type="SAM" id="MobiDB-lite"/>
    </source>
</evidence>
<evidence type="ECO:0000313" key="3">
    <source>
        <dbReference type="Proteomes" id="UP001627154"/>
    </source>
</evidence>
<keyword evidence="3" id="KW-1185">Reference proteome</keyword>
<feature type="compositionally biased region" description="Polar residues" evidence="1">
    <location>
        <begin position="1"/>
        <end position="10"/>
    </location>
</feature>